<evidence type="ECO:0000256" key="4">
    <source>
        <dbReference type="ARBA" id="ARBA00023125"/>
    </source>
</evidence>
<dbReference type="FunFam" id="3.30.730.10:FF:000001">
    <property type="entry name" value="Ethylene-responsive transcription factor 2"/>
    <property type="match status" value="1"/>
</dbReference>
<keyword evidence="3" id="KW-0805">Transcription regulation</keyword>
<evidence type="ECO:0000256" key="5">
    <source>
        <dbReference type="ARBA" id="ARBA00023163"/>
    </source>
</evidence>
<evidence type="ECO:0000313" key="9">
    <source>
        <dbReference type="EMBL" id="GAA0161148.1"/>
    </source>
</evidence>
<dbReference type="InterPro" id="IPR016177">
    <property type="entry name" value="DNA-bd_dom_sf"/>
</dbReference>
<proteinExistence type="predicted"/>
<evidence type="ECO:0000256" key="7">
    <source>
        <dbReference type="SAM" id="MobiDB-lite"/>
    </source>
</evidence>
<dbReference type="Pfam" id="PF00847">
    <property type="entry name" value="AP2"/>
    <property type="match status" value="1"/>
</dbReference>
<dbReference type="PANTHER" id="PTHR31190">
    <property type="entry name" value="DNA-BINDING DOMAIN"/>
    <property type="match status" value="1"/>
</dbReference>
<comment type="caution">
    <text evidence="9">The sequence shown here is derived from an EMBL/GenBank/DDBJ whole genome shotgun (WGS) entry which is preliminary data.</text>
</comment>
<dbReference type="Proteomes" id="UP001454036">
    <property type="component" value="Unassembled WGS sequence"/>
</dbReference>
<accession>A0AAV3QF22</accession>
<dbReference type="GO" id="GO:0003700">
    <property type="term" value="F:DNA-binding transcription factor activity"/>
    <property type="evidence" value="ECO:0007669"/>
    <property type="project" value="InterPro"/>
</dbReference>
<feature type="domain" description="AP2/ERF" evidence="8">
    <location>
        <begin position="71"/>
        <end position="129"/>
    </location>
</feature>
<dbReference type="GO" id="GO:0006952">
    <property type="term" value="P:defense response"/>
    <property type="evidence" value="ECO:0007669"/>
    <property type="project" value="UniProtKB-KW"/>
</dbReference>
<dbReference type="SUPFAM" id="SSF54171">
    <property type="entry name" value="DNA-binding domain"/>
    <property type="match status" value="1"/>
</dbReference>
<dbReference type="CDD" id="cd00018">
    <property type="entry name" value="AP2"/>
    <property type="match status" value="1"/>
</dbReference>
<sequence>MNSSFFEDQFFRDFNSQNDRQYLPFNENDADEMLLFAMLAEPKLESSSQTSLSTQTSNDGDDEQMSKKEVKYRGVRRRPWGKYAAEIRDSTRNGVRVWIGTFDTAESAALAYDQAALTLRGSGALLNFSEQFVIESLRDMNFRFEEGYSPVLALKEWHCMGKKMQRRKKNEKAGLVLDNVIVFEDLGADYLEQLLALS</sequence>
<evidence type="ECO:0000256" key="2">
    <source>
        <dbReference type="ARBA" id="ARBA00022821"/>
    </source>
</evidence>
<comment type="subcellular location">
    <subcellularLocation>
        <location evidence="1">Nucleus</location>
    </subcellularLocation>
</comment>
<dbReference type="PROSITE" id="PS51032">
    <property type="entry name" value="AP2_ERF"/>
    <property type="match status" value="1"/>
</dbReference>
<evidence type="ECO:0000313" key="10">
    <source>
        <dbReference type="Proteomes" id="UP001454036"/>
    </source>
</evidence>
<evidence type="ECO:0000256" key="6">
    <source>
        <dbReference type="ARBA" id="ARBA00023242"/>
    </source>
</evidence>
<name>A0AAV3QF22_LITER</name>
<feature type="compositionally biased region" description="Low complexity" evidence="7">
    <location>
        <begin position="46"/>
        <end position="57"/>
    </location>
</feature>
<dbReference type="InterPro" id="IPR044808">
    <property type="entry name" value="ERF_plant"/>
</dbReference>
<keyword evidence="5" id="KW-0804">Transcription</keyword>
<keyword evidence="6" id="KW-0539">Nucleus</keyword>
<organism evidence="9 10">
    <name type="scientific">Lithospermum erythrorhizon</name>
    <name type="common">Purple gromwell</name>
    <name type="synonym">Lithospermum officinale var. erythrorhizon</name>
    <dbReference type="NCBI Taxonomy" id="34254"/>
    <lineage>
        <taxon>Eukaryota</taxon>
        <taxon>Viridiplantae</taxon>
        <taxon>Streptophyta</taxon>
        <taxon>Embryophyta</taxon>
        <taxon>Tracheophyta</taxon>
        <taxon>Spermatophyta</taxon>
        <taxon>Magnoliopsida</taxon>
        <taxon>eudicotyledons</taxon>
        <taxon>Gunneridae</taxon>
        <taxon>Pentapetalae</taxon>
        <taxon>asterids</taxon>
        <taxon>lamiids</taxon>
        <taxon>Boraginales</taxon>
        <taxon>Boraginaceae</taxon>
        <taxon>Boraginoideae</taxon>
        <taxon>Lithospermeae</taxon>
        <taxon>Lithospermum</taxon>
    </lineage>
</organism>
<dbReference type="SMART" id="SM00380">
    <property type="entry name" value="AP2"/>
    <property type="match status" value="1"/>
</dbReference>
<dbReference type="PRINTS" id="PR00367">
    <property type="entry name" value="ETHRSPELEMNT"/>
</dbReference>
<keyword evidence="10" id="KW-1185">Reference proteome</keyword>
<evidence type="ECO:0000256" key="1">
    <source>
        <dbReference type="ARBA" id="ARBA00004123"/>
    </source>
</evidence>
<dbReference type="PANTHER" id="PTHR31190:SF314">
    <property type="entry name" value="ETHYLENE-RESPONSIVE TRANSCRIPTION FACTOR ERF094"/>
    <property type="match status" value="1"/>
</dbReference>
<keyword evidence="4" id="KW-0238">DNA-binding</keyword>
<feature type="region of interest" description="Disordered" evidence="7">
    <location>
        <begin position="46"/>
        <end position="69"/>
    </location>
</feature>
<dbReference type="EMBL" id="BAABME010004093">
    <property type="protein sequence ID" value="GAA0161148.1"/>
    <property type="molecule type" value="Genomic_DNA"/>
</dbReference>
<dbReference type="Gene3D" id="3.30.730.10">
    <property type="entry name" value="AP2/ERF domain"/>
    <property type="match status" value="1"/>
</dbReference>
<reference evidence="9 10" key="1">
    <citation type="submission" date="2024-01" db="EMBL/GenBank/DDBJ databases">
        <title>The complete chloroplast genome sequence of Lithospermum erythrorhizon: insights into the phylogenetic relationship among Boraginaceae species and the maternal lineages of purple gromwells.</title>
        <authorList>
            <person name="Okada T."/>
            <person name="Watanabe K."/>
        </authorList>
    </citation>
    <scope>NUCLEOTIDE SEQUENCE [LARGE SCALE GENOMIC DNA]</scope>
</reference>
<dbReference type="InterPro" id="IPR001471">
    <property type="entry name" value="AP2/ERF_dom"/>
</dbReference>
<dbReference type="GO" id="GO:0003677">
    <property type="term" value="F:DNA binding"/>
    <property type="evidence" value="ECO:0007669"/>
    <property type="project" value="UniProtKB-KW"/>
</dbReference>
<dbReference type="GO" id="GO:0009873">
    <property type="term" value="P:ethylene-activated signaling pathway"/>
    <property type="evidence" value="ECO:0007669"/>
    <property type="project" value="InterPro"/>
</dbReference>
<gene>
    <name evidence="9" type="ORF">LIER_17531</name>
</gene>
<keyword evidence="2" id="KW-0611">Plant defense</keyword>
<dbReference type="GO" id="GO:0005634">
    <property type="term" value="C:nucleus"/>
    <property type="evidence" value="ECO:0007669"/>
    <property type="project" value="UniProtKB-SubCell"/>
</dbReference>
<protein>
    <recommendedName>
        <fullName evidence="8">AP2/ERF domain-containing protein</fullName>
    </recommendedName>
</protein>
<dbReference type="AlphaFoldDB" id="A0AAV3QF22"/>
<dbReference type="InterPro" id="IPR036955">
    <property type="entry name" value="AP2/ERF_dom_sf"/>
</dbReference>
<evidence type="ECO:0000256" key="3">
    <source>
        <dbReference type="ARBA" id="ARBA00023015"/>
    </source>
</evidence>
<evidence type="ECO:0000259" key="8">
    <source>
        <dbReference type="PROSITE" id="PS51032"/>
    </source>
</evidence>